<dbReference type="CDD" id="cd02653">
    <property type="entry name" value="nuc_hydro_3"/>
    <property type="match status" value="1"/>
</dbReference>
<dbReference type="PANTHER" id="PTHR12304">
    <property type="entry name" value="INOSINE-URIDINE PREFERRING NUCLEOSIDE HYDROLASE"/>
    <property type="match status" value="1"/>
</dbReference>
<evidence type="ECO:0000313" key="5">
    <source>
        <dbReference type="Proteomes" id="UP000070452"/>
    </source>
</evidence>
<dbReference type="PANTHER" id="PTHR12304:SF4">
    <property type="entry name" value="URIDINE NUCLEOSIDASE"/>
    <property type="match status" value="1"/>
</dbReference>
<dbReference type="InterPro" id="IPR036452">
    <property type="entry name" value="Ribo_hydro-like"/>
</dbReference>
<dbReference type="PATRIC" id="fig|1352.1358.peg.1098"/>
<reference evidence="4 5" key="1">
    <citation type="submission" date="2016-01" db="EMBL/GenBank/DDBJ databases">
        <title>Molecular Mechanisms for transfer of large genomic segments between Enterococcus faecium strains.</title>
        <authorList>
            <person name="Garcia-Solache M.A."/>
            <person name="Lebreton F."/>
            <person name="Mclaughlin R.E."/>
            <person name="Whiteaker J.D."/>
            <person name="Gilmore M.S."/>
            <person name="Rice L.B."/>
        </authorList>
    </citation>
    <scope>NUCLEOTIDE SEQUENCE [LARGE SCALE GENOMIC DNA]</scope>
    <source>
        <strain evidence="4 5">D344RRF x C68</strain>
    </source>
</reference>
<proteinExistence type="predicted"/>
<protein>
    <submittedName>
        <fullName evidence="4">Nucleoside hydrolase</fullName>
    </submittedName>
</protein>
<dbReference type="EMBL" id="LRHK01000001">
    <property type="protein sequence ID" value="KWX18515.1"/>
    <property type="molecule type" value="Genomic_DNA"/>
</dbReference>
<dbReference type="RefSeq" id="WP_002296444.1">
    <property type="nucleotide sequence ID" value="NZ_AP019394.1"/>
</dbReference>
<dbReference type="GO" id="GO:0008477">
    <property type="term" value="F:purine nucleosidase activity"/>
    <property type="evidence" value="ECO:0007669"/>
    <property type="project" value="TreeGrafter"/>
</dbReference>
<evidence type="ECO:0000256" key="2">
    <source>
        <dbReference type="ARBA" id="ARBA00023295"/>
    </source>
</evidence>
<dbReference type="Gene3D" id="3.90.245.10">
    <property type="entry name" value="Ribonucleoside hydrolase-like"/>
    <property type="match status" value="1"/>
</dbReference>
<gene>
    <name evidence="4" type="ORF">AWT83_08575</name>
</gene>
<organism evidence="4 5">
    <name type="scientific">Enterococcus faecium</name>
    <name type="common">Streptococcus faecium</name>
    <dbReference type="NCBI Taxonomy" id="1352"/>
    <lineage>
        <taxon>Bacteria</taxon>
        <taxon>Bacillati</taxon>
        <taxon>Bacillota</taxon>
        <taxon>Bacilli</taxon>
        <taxon>Lactobacillales</taxon>
        <taxon>Enterococcaceae</taxon>
        <taxon>Enterococcus</taxon>
    </lineage>
</organism>
<dbReference type="SUPFAM" id="SSF53590">
    <property type="entry name" value="Nucleoside hydrolase"/>
    <property type="match status" value="1"/>
</dbReference>
<dbReference type="Pfam" id="PF01156">
    <property type="entry name" value="IU_nuc_hydro"/>
    <property type="match status" value="1"/>
</dbReference>
<dbReference type="GO" id="GO:0006152">
    <property type="term" value="P:purine nucleoside catabolic process"/>
    <property type="evidence" value="ECO:0007669"/>
    <property type="project" value="TreeGrafter"/>
</dbReference>
<name>A0A132P852_ENTFC</name>
<keyword evidence="1 4" id="KW-0378">Hydrolase</keyword>
<sequence>MRKVIIDCDPGIDDTLALSLAVKSPDIEVVAITVVCGNVPADIGTQNVLKCLERCDRLDIPVYQGMEKPLKQPFISAQDTHGMDGLGETNFPMILRKQAEPLHAVDFLADYFKEKTNTSVIALGPLTNIAFALKVNPNIGKHMDRFVSMGGTYKSHGNCSPVAEYNYWCDPEAASYVFENLKQTIEMVGLDVTREIVLTPTILEYCCQMNPEEGEYLKAITRFYFDFHWKQERILGCVINDPLAVAYFIEGAICEGFKSFTAVETQGISRGQTLVDRYEFWQKPANSKIMTKVDTRLFFRKFLTVLLNAQEETIMKDLERLKMG</sequence>
<dbReference type="AlphaFoldDB" id="A0A132P852"/>
<feature type="domain" description="Inosine/uridine-preferring nucleoside hydrolase" evidence="3">
    <location>
        <begin position="4"/>
        <end position="299"/>
    </location>
</feature>
<evidence type="ECO:0000313" key="4">
    <source>
        <dbReference type="EMBL" id="KWX18515.1"/>
    </source>
</evidence>
<dbReference type="InterPro" id="IPR023186">
    <property type="entry name" value="IUNH"/>
</dbReference>
<dbReference type="Proteomes" id="UP000070452">
    <property type="component" value="Unassembled WGS sequence"/>
</dbReference>
<evidence type="ECO:0000259" key="3">
    <source>
        <dbReference type="Pfam" id="PF01156"/>
    </source>
</evidence>
<dbReference type="STRING" id="1352.AL014_02240"/>
<accession>A0A132P852</accession>
<evidence type="ECO:0000256" key="1">
    <source>
        <dbReference type="ARBA" id="ARBA00022801"/>
    </source>
</evidence>
<comment type="caution">
    <text evidence="4">The sequence shown here is derived from an EMBL/GenBank/DDBJ whole genome shotgun (WGS) entry which is preliminary data.</text>
</comment>
<keyword evidence="2" id="KW-0326">Glycosidase</keyword>
<dbReference type="InterPro" id="IPR001910">
    <property type="entry name" value="Inosine/uridine_hydrolase_dom"/>
</dbReference>
<dbReference type="GO" id="GO:0005829">
    <property type="term" value="C:cytosol"/>
    <property type="evidence" value="ECO:0007669"/>
    <property type="project" value="TreeGrafter"/>
</dbReference>